<keyword evidence="10 11" id="KW-0539">Nucleus</keyword>
<gene>
    <name evidence="15" type="ORF">RJ641_013862</name>
</gene>
<comment type="caution">
    <text evidence="15">The sequence shown here is derived from an EMBL/GenBank/DDBJ whole genome shotgun (WGS) entry which is preliminary data.</text>
</comment>
<feature type="region of interest" description="Disordered" evidence="13">
    <location>
        <begin position="132"/>
        <end position="187"/>
    </location>
</feature>
<keyword evidence="9 11" id="KW-0804">Transcription</keyword>
<keyword evidence="3" id="KW-0479">Metal-binding</keyword>
<dbReference type="PROSITE" id="PS50114">
    <property type="entry name" value="GATA_ZN_FINGER_2"/>
    <property type="match status" value="1"/>
</dbReference>
<keyword evidence="6 11" id="KW-0805">Transcription regulation</keyword>
<keyword evidence="16" id="KW-1185">Reference proteome</keyword>
<feature type="compositionally biased region" description="Polar residues" evidence="13">
    <location>
        <begin position="75"/>
        <end position="88"/>
    </location>
</feature>
<accession>A0AAN8WGW4</accession>
<dbReference type="InterPro" id="IPR013088">
    <property type="entry name" value="Znf_NHR/GATA"/>
</dbReference>
<evidence type="ECO:0000256" key="5">
    <source>
        <dbReference type="ARBA" id="ARBA00022833"/>
    </source>
</evidence>
<dbReference type="GO" id="GO:0008270">
    <property type="term" value="F:zinc ion binding"/>
    <property type="evidence" value="ECO:0007669"/>
    <property type="project" value="UniProtKB-KW"/>
</dbReference>
<dbReference type="SUPFAM" id="SSF57716">
    <property type="entry name" value="Glucocorticoid receptor-like (DNA-binding domain)"/>
    <property type="match status" value="1"/>
</dbReference>
<evidence type="ECO:0000256" key="12">
    <source>
        <dbReference type="PROSITE-ProRule" id="PRU00094"/>
    </source>
</evidence>
<evidence type="ECO:0000256" key="8">
    <source>
        <dbReference type="ARBA" id="ARBA00023159"/>
    </source>
</evidence>
<dbReference type="GO" id="GO:0045893">
    <property type="term" value="P:positive regulation of DNA-templated transcription"/>
    <property type="evidence" value="ECO:0007669"/>
    <property type="project" value="InterPro"/>
</dbReference>
<feature type="compositionally biased region" description="Low complexity" evidence="13">
    <location>
        <begin position="169"/>
        <end position="187"/>
    </location>
</feature>
<dbReference type="InterPro" id="IPR000679">
    <property type="entry name" value="Znf_GATA"/>
</dbReference>
<proteinExistence type="inferred from homology"/>
<dbReference type="GO" id="GO:0005634">
    <property type="term" value="C:nucleus"/>
    <property type="evidence" value="ECO:0007669"/>
    <property type="project" value="UniProtKB-SubCell"/>
</dbReference>
<evidence type="ECO:0000259" key="14">
    <source>
        <dbReference type="PROSITE" id="PS50114"/>
    </source>
</evidence>
<feature type="region of interest" description="Disordered" evidence="13">
    <location>
        <begin position="57"/>
        <end position="98"/>
    </location>
</feature>
<dbReference type="CDD" id="cd00202">
    <property type="entry name" value="ZnF_GATA"/>
    <property type="match status" value="1"/>
</dbReference>
<dbReference type="Gene3D" id="3.30.50.10">
    <property type="entry name" value="Erythroid Transcription Factor GATA-1, subunit A"/>
    <property type="match status" value="1"/>
</dbReference>
<evidence type="ECO:0000256" key="1">
    <source>
        <dbReference type="ARBA" id="ARBA00004123"/>
    </source>
</evidence>
<keyword evidence="4 12" id="KW-0863">Zinc-finger</keyword>
<dbReference type="Pfam" id="PF00320">
    <property type="entry name" value="GATA"/>
    <property type="match status" value="1"/>
</dbReference>
<dbReference type="PANTHER" id="PTHR45658">
    <property type="entry name" value="GATA TRANSCRIPTION FACTOR"/>
    <property type="match status" value="1"/>
</dbReference>
<name>A0AAN8WGW4_9MAGN</name>
<reference evidence="15 16" key="1">
    <citation type="submission" date="2023-12" db="EMBL/GenBank/DDBJ databases">
        <title>A high-quality genome assembly for Dillenia turbinata (Dilleniales).</title>
        <authorList>
            <person name="Chanderbali A."/>
        </authorList>
    </citation>
    <scope>NUCLEOTIDE SEQUENCE [LARGE SCALE GENOMIC DNA]</scope>
    <source>
        <strain evidence="15">LSX21</strain>
        <tissue evidence="15">Leaf</tissue>
    </source>
</reference>
<evidence type="ECO:0000256" key="13">
    <source>
        <dbReference type="SAM" id="MobiDB-lite"/>
    </source>
</evidence>
<keyword evidence="5" id="KW-0862">Zinc</keyword>
<keyword evidence="7 11" id="KW-0238">DNA-binding</keyword>
<evidence type="ECO:0000256" key="10">
    <source>
        <dbReference type="ARBA" id="ARBA00023242"/>
    </source>
</evidence>
<dbReference type="EMBL" id="JBAMMX010000002">
    <property type="protein sequence ID" value="KAK6946318.1"/>
    <property type="molecule type" value="Genomic_DNA"/>
</dbReference>
<feature type="compositionally biased region" description="Acidic residues" evidence="13">
    <location>
        <begin position="57"/>
        <end position="74"/>
    </location>
</feature>
<dbReference type="PROSITE" id="PS00344">
    <property type="entry name" value="GATA_ZN_FINGER_1"/>
    <property type="match status" value="1"/>
</dbReference>
<comment type="subcellular location">
    <subcellularLocation>
        <location evidence="1 11">Nucleus</location>
    </subcellularLocation>
</comment>
<dbReference type="GO" id="GO:0043565">
    <property type="term" value="F:sequence-specific DNA binding"/>
    <property type="evidence" value="ECO:0007669"/>
    <property type="project" value="InterPro"/>
</dbReference>
<dbReference type="GO" id="GO:0030154">
    <property type="term" value="P:cell differentiation"/>
    <property type="evidence" value="ECO:0007669"/>
    <property type="project" value="TreeGrafter"/>
</dbReference>
<evidence type="ECO:0000313" key="16">
    <source>
        <dbReference type="Proteomes" id="UP001370490"/>
    </source>
</evidence>
<dbReference type="PIRSF" id="PIRSF016992">
    <property type="entry name" value="TF_GATA_plant"/>
    <property type="match status" value="1"/>
</dbReference>
<evidence type="ECO:0000256" key="2">
    <source>
        <dbReference type="ARBA" id="ARBA00005694"/>
    </source>
</evidence>
<feature type="domain" description="GATA-type" evidence="14">
    <location>
        <begin position="226"/>
        <end position="262"/>
    </location>
</feature>
<dbReference type="InterPro" id="IPR016679">
    <property type="entry name" value="TF_GATA_pln"/>
</dbReference>
<evidence type="ECO:0000256" key="4">
    <source>
        <dbReference type="ARBA" id="ARBA00022771"/>
    </source>
</evidence>
<dbReference type="FunFam" id="3.30.50.10:FF:000018">
    <property type="entry name" value="GATA transcription factor"/>
    <property type="match status" value="1"/>
</dbReference>
<evidence type="ECO:0000256" key="7">
    <source>
        <dbReference type="ARBA" id="ARBA00023125"/>
    </source>
</evidence>
<evidence type="ECO:0000256" key="11">
    <source>
        <dbReference type="PIRNR" id="PIRNR016992"/>
    </source>
</evidence>
<comment type="similarity">
    <text evidence="2 11">Belongs to the type IV zinc-finger family. Class A subfamily.</text>
</comment>
<dbReference type="AlphaFoldDB" id="A0AAN8WGW4"/>
<feature type="compositionally biased region" description="Basic residues" evidence="13">
    <location>
        <begin position="156"/>
        <end position="167"/>
    </location>
</feature>
<organism evidence="15 16">
    <name type="scientific">Dillenia turbinata</name>
    <dbReference type="NCBI Taxonomy" id="194707"/>
    <lineage>
        <taxon>Eukaryota</taxon>
        <taxon>Viridiplantae</taxon>
        <taxon>Streptophyta</taxon>
        <taxon>Embryophyta</taxon>
        <taxon>Tracheophyta</taxon>
        <taxon>Spermatophyta</taxon>
        <taxon>Magnoliopsida</taxon>
        <taxon>eudicotyledons</taxon>
        <taxon>Gunneridae</taxon>
        <taxon>Pentapetalae</taxon>
        <taxon>Dilleniales</taxon>
        <taxon>Dilleniaceae</taxon>
        <taxon>Dillenia</taxon>
    </lineage>
</organism>
<feature type="region of interest" description="Disordered" evidence="13">
    <location>
        <begin position="209"/>
        <end position="234"/>
    </location>
</feature>
<protein>
    <recommendedName>
        <fullName evidence="11">GATA transcription factor</fullName>
    </recommendedName>
</protein>
<evidence type="ECO:0000256" key="3">
    <source>
        <dbReference type="ARBA" id="ARBA00022723"/>
    </source>
</evidence>
<dbReference type="InterPro" id="IPR051140">
    <property type="entry name" value="GATA_TF"/>
</dbReference>
<evidence type="ECO:0000256" key="6">
    <source>
        <dbReference type="ARBA" id="ARBA00023015"/>
    </source>
</evidence>
<keyword evidence="8 11" id="KW-0010">Activator</keyword>
<dbReference type="SMART" id="SM00401">
    <property type="entry name" value="ZnF_GATA"/>
    <property type="match status" value="1"/>
</dbReference>
<dbReference type="PANTHER" id="PTHR45658:SF41">
    <property type="entry name" value="GATA TRANSCRIPTION FACTOR 3"/>
    <property type="match status" value="1"/>
</dbReference>
<comment type="function">
    <text evidence="11">Transcriptional activator that specifically binds 5'-GATA-3' or 5'-GAT-3' motifs within gene promoters.</text>
</comment>
<feature type="compositionally biased region" description="Polar residues" evidence="13">
    <location>
        <begin position="224"/>
        <end position="234"/>
    </location>
</feature>
<evidence type="ECO:0000256" key="9">
    <source>
        <dbReference type="ARBA" id="ARBA00023163"/>
    </source>
</evidence>
<sequence length="311" mass="34744">MECIEARALKPSFRPENVTKSMTQQAFYDDLWCLNGINGVGGEDFSIDDLLDFSNGDFEDGSVEVDEEEPEQDENANSTSFSGETVSGSLPGDEIPVPVDDMANLEWLSHFVEDSFSQDSLQLSTDFKEKTKNNSETWSEPSLRGPAFSSPVPVKPRTKRSRTHKRVWSLGSPSMTESSSSSGSSYSSPVCLTNPVQFLETLTRIGEPPVKKQKIKRKPAVETNGPQSQRRCSHCQVQKTPQWRTGPHGPKTLCNACGVRFKSGRLFPEYRPACSPTFSVAIHSNSHRKVLEIRRKKEMNQVQSELTPFVY</sequence>
<evidence type="ECO:0000313" key="15">
    <source>
        <dbReference type="EMBL" id="KAK6946318.1"/>
    </source>
</evidence>
<dbReference type="Proteomes" id="UP001370490">
    <property type="component" value="Unassembled WGS sequence"/>
</dbReference>